<dbReference type="Proteomes" id="UP000183400">
    <property type="component" value="Unassembled WGS sequence"/>
</dbReference>
<reference evidence="2" key="1">
    <citation type="submission" date="2016-10" db="EMBL/GenBank/DDBJ databases">
        <authorList>
            <person name="Varghese N."/>
            <person name="Submissions S."/>
        </authorList>
    </citation>
    <scope>NUCLEOTIDE SEQUENCE [LARGE SCALE GENOMIC DNA]</scope>
    <source>
        <strain evidence="2">DSM 27839</strain>
    </source>
</reference>
<gene>
    <name evidence="1" type="ORF">SAMN05444358_11310</name>
</gene>
<proteinExistence type="predicted"/>
<sequence>MDAEWRRIDTRAEFIDIFADKVLFGDNLRFTIHSSGDITGQAGGQDFFGSWYWEDGFFCRAVSSGEENHGLDCEVTEYRGLHMRYTRQMGQGYSSVVTIEQV</sequence>
<name>A0A1H3F1K3_9RHOB</name>
<accession>A0A1H3F1K3</accession>
<organism evidence="1 2">
    <name type="scientific">Ruegeria halocynthiae</name>
    <dbReference type="NCBI Taxonomy" id="985054"/>
    <lineage>
        <taxon>Bacteria</taxon>
        <taxon>Pseudomonadati</taxon>
        <taxon>Pseudomonadota</taxon>
        <taxon>Alphaproteobacteria</taxon>
        <taxon>Rhodobacterales</taxon>
        <taxon>Roseobacteraceae</taxon>
        <taxon>Ruegeria</taxon>
    </lineage>
</organism>
<dbReference type="AlphaFoldDB" id="A0A1H3F1K3"/>
<evidence type="ECO:0000313" key="2">
    <source>
        <dbReference type="Proteomes" id="UP000183400"/>
    </source>
</evidence>
<keyword evidence="2" id="KW-1185">Reference proteome</keyword>
<dbReference type="RefSeq" id="WP_074739116.1">
    <property type="nucleotide sequence ID" value="NZ_FNNP01000013.1"/>
</dbReference>
<dbReference type="OrthoDB" id="7874348at2"/>
<dbReference type="EMBL" id="FNNP01000013">
    <property type="protein sequence ID" value="SDX84913.1"/>
    <property type="molecule type" value="Genomic_DNA"/>
</dbReference>
<dbReference type="STRING" id="985054.SAMN05444358_11310"/>
<evidence type="ECO:0000313" key="1">
    <source>
        <dbReference type="EMBL" id="SDX84913.1"/>
    </source>
</evidence>
<protein>
    <submittedName>
        <fullName evidence="1">Uncharacterized protein</fullName>
    </submittedName>
</protein>